<dbReference type="GO" id="GO:0015087">
    <property type="term" value="F:cobalt ion transmembrane transporter activity"/>
    <property type="evidence" value="ECO:0007669"/>
    <property type="project" value="TreeGrafter"/>
</dbReference>
<dbReference type="GO" id="GO:0000287">
    <property type="term" value="F:magnesium ion binding"/>
    <property type="evidence" value="ECO:0007669"/>
    <property type="project" value="TreeGrafter"/>
</dbReference>
<evidence type="ECO:0000313" key="6">
    <source>
        <dbReference type="EMBL" id="ALF47577.1"/>
    </source>
</evidence>
<dbReference type="GO" id="GO:0005886">
    <property type="term" value="C:plasma membrane"/>
    <property type="evidence" value="ECO:0007669"/>
    <property type="project" value="UniProtKB-SubCell"/>
</dbReference>
<dbReference type="Proteomes" id="UP000066049">
    <property type="component" value="Chromosome"/>
</dbReference>
<evidence type="ECO:0000256" key="4">
    <source>
        <dbReference type="ARBA" id="ARBA00023136"/>
    </source>
</evidence>
<dbReference type="PANTHER" id="PTHR46494">
    <property type="entry name" value="CORA FAMILY METAL ION TRANSPORTER (EUROFUNG)"/>
    <property type="match status" value="1"/>
</dbReference>
<proteinExistence type="predicted"/>
<dbReference type="Gene3D" id="1.20.58.340">
    <property type="entry name" value="Magnesium transport protein CorA, transmembrane region"/>
    <property type="match status" value="1"/>
</dbReference>
<accession>A0A0M4SHA9</accession>
<dbReference type="KEGG" id="ccoc:CCON33237_0895"/>
<evidence type="ECO:0000256" key="3">
    <source>
        <dbReference type="ARBA" id="ARBA00022989"/>
    </source>
</evidence>
<comment type="subcellular location">
    <subcellularLocation>
        <location evidence="1">Cell membrane</location>
        <topology evidence="1">Multi-pass membrane protein</topology>
    </subcellularLocation>
</comment>
<dbReference type="GO" id="GO:0050897">
    <property type="term" value="F:cobalt ion binding"/>
    <property type="evidence" value="ECO:0007669"/>
    <property type="project" value="TreeGrafter"/>
</dbReference>
<dbReference type="PANTHER" id="PTHR46494:SF1">
    <property type="entry name" value="CORA FAMILY METAL ION TRANSPORTER (EUROFUNG)"/>
    <property type="match status" value="1"/>
</dbReference>
<gene>
    <name evidence="6" type="ORF">CCON33237_0895</name>
</gene>
<dbReference type="EMBL" id="CP012541">
    <property type="protein sequence ID" value="ALF47577.1"/>
    <property type="molecule type" value="Genomic_DNA"/>
</dbReference>
<protein>
    <submittedName>
        <fullName evidence="6">Putative CorA-like Mg2+ transporter protein</fullName>
    </submittedName>
</protein>
<dbReference type="InterPro" id="IPR002523">
    <property type="entry name" value="MgTranspt_CorA/ZnTranspt_ZntB"/>
</dbReference>
<feature type="transmembrane region" description="Helical" evidence="5">
    <location>
        <begin position="170"/>
        <end position="192"/>
    </location>
</feature>
<dbReference type="Pfam" id="PF01544">
    <property type="entry name" value="CorA"/>
    <property type="match status" value="1"/>
</dbReference>
<dbReference type="InterPro" id="IPR045863">
    <property type="entry name" value="CorA_TM1_TM2"/>
</dbReference>
<evidence type="ECO:0000256" key="2">
    <source>
        <dbReference type="ARBA" id="ARBA00022692"/>
    </source>
</evidence>
<evidence type="ECO:0000256" key="5">
    <source>
        <dbReference type="SAM" id="Phobius"/>
    </source>
</evidence>
<keyword evidence="3 5" id="KW-1133">Transmembrane helix</keyword>
<name>A0A0M4SHA9_9BACT</name>
<dbReference type="AlphaFoldDB" id="A0A0M4SHA9"/>
<evidence type="ECO:0000256" key="1">
    <source>
        <dbReference type="ARBA" id="ARBA00004651"/>
    </source>
</evidence>
<dbReference type="PATRIC" id="fig|199.248.peg.929"/>
<sequence>MSYKSSVCGYFYGDEYDYILLVSFTQKQSYKFLFKNGKIYKEDFDHECDKNEFEAALKKLCNEYANKILEHQDELNEYEKIYASRKNFNQFIKRHHFLKYEIRKFQNKISHFYETLSICQSEQQNLKKELKNSTHEANVFRTMANEYACRIDDIYTFIQSIKNDKINQNIYILTMISAVMLPLNLITGFFGMNTQGLPFNETKNATMIVVSIMLGVILCCVIFLFWYTNKKK</sequence>
<keyword evidence="2 5" id="KW-0812">Transmembrane</keyword>
<keyword evidence="4 5" id="KW-0472">Membrane</keyword>
<evidence type="ECO:0000313" key="7">
    <source>
        <dbReference type="Proteomes" id="UP000066049"/>
    </source>
</evidence>
<reference evidence="7" key="1">
    <citation type="submission" date="2015-08" db="EMBL/GenBank/DDBJ databases">
        <title>Comparative genomics of the Campylobacter concisus group.</title>
        <authorList>
            <person name="Miller W.G."/>
            <person name="Yee E."/>
            <person name="Chapman M.H."/>
            <person name="Huynh S."/>
            <person name="Bono J.L."/>
            <person name="On S.L.W."/>
            <person name="St Leger J."/>
            <person name="Foster G."/>
            <person name="Parker C.T."/>
        </authorList>
    </citation>
    <scope>NUCLEOTIDE SEQUENCE [LARGE SCALE GENOMIC DNA]</scope>
    <source>
        <strain evidence="7">ATCC 33237</strain>
    </source>
</reference>
<dbReference type="GeneID" id="28662571"/>
<dbReference type="SUPFAM" id="SSF144083">
    <property type="entry name" value="Magnesium transport protein CorA, transmembrane region"/>
    <property type="match status" value="1"/>
</dbReference>
<feature type="transmembrane region" description="Helical" evidence="5">
    <location>
        <begin position="204"/>
        <end position="227"/>
    </location>
</feature>
<organism evidence="6 7">
    <name type="scientific">Campylobacter concisus</name>
    <dbReference type="NCBI Taxonomy" id="199"/>
    <lineage>
        <taxon>Bacteria</taxon>
        <taxon>Pseudomonadati</taxon>
        <taxon>Campylobacterota</taxon>
        <taxon>Epsilonproteobacteria</taxon>
        <taxon>Campylobacterales</taxon>
        <taxon>Campylobacteraceae</taxon>
        <taxon>Campylobacter</taxon>
    </lineage>
</organism>
<dbReference type="RefSeq" id="WP_054197396.1">
    <property type="nucleotide sequence ID" value="NZ_CABMKQ010000060.1"/>
</dbReference>
<dbReference type="GO" id="GO:0015095">
    <property type="term" value="F:magnesium ion transmembrane transporter activity"/>
    <property type="evidence" value="ECO:0007669"/>
    <property type="project" value="TreeGrafter"/>
</dbReference>